<evidence type="ECO:0000256" key="1">
    <source>
        <dbReference type="ARBA" id="ARBA00007169"/>
    </source>
</evidence>
<accession>A0A4R2BEL9</accession>
<dbReference type="InterPro" id="IPR001031">
    <property type="entry name" value="Thioesterase"/>
</dbReference>
<organism evidence="3 4">
    <name type="scientific">Mesobacillus foraminis</name>
    <dbReference type="NCBI Taxonomy" id="279826"/>
    <lineage>
        <taxon>Bacteria</taxon>
        <taxon>Bacillati</taxon>
        <taxon>Bacillota</taxon>
        <taxon>Bacilli</taxon>
        <taxon>Bacillales</taxon>
        <taxon>Bacillaceae</taxon>
        <taxon>Mesobacillus</taxon>
    </lineage>
</organism>
<sequence>MKLFCIPFAGGSATVYSKWKGRLGGNIDIVPLELSGRGDRFGEPLYKDFQAAVDDLYDFILKNMHEGQPYAIFGHSMGALLAYELYVKLALNKNALPVHMFFSGREAPHINLFETKKIKISNLPANQFLEELKKYNGVTAEFLENQELVNLFLPIIRSDFHLVENYVYKHNHVKLHCPITILNGTEDYTTEANVNEWKSYTNHPCEIVNVDGGHFFIENQLDVVLEQIQSTLEKAEVKSLV</sequence>
<comment type="caution">
    <text evidence="3">The sequence shown here is derived from an EMBL/GenBank/DDBJ whole genome shotgun (WGS) entry which is preliminary data.</text>
</comment>
<dbReference type="InterPro" id="IPR029058">
    <property type="entry name" value="AB_hydrolase_fold"/>
</dbReference>
<dbReference type="Gene3D" id="3.40.50.1820">
    <property type="entry name" value="alpha/beta hydrolase"/>
    <property type="match status" value="1"/>
</dbReference>
<feature type="domain" description="Thioesterase" evidence="2">
    <location>
        <begin position="2"/>
        <end position="230"/>
    </location>
</feature>
<evidence type="ECO:0000313" key="3">
    <source>
        <dbReference type="EMBL" id="TCN25186.1"/>
    </source>
</evidence>
<dbReference type="Pfam" id="PF00975">
    <property type="entry name" value="Thioesterase"/>
    <property type="match status" value="1"/>
</dbReference>
<evidence type="ECO:0000313" key="4">
    <source>
        <dbReference type="Proteomes" id="UP000295689"/>
    </source>
</evidence>
<reference evidence="3 4" key="1">
    <citation type="journal article" date="2015" name="Stand. Genomic Sci.">
        <title>Genomic Encyclopedia of Bacterial and Archaeal Type Strains, Phase III: the genomes of soil and plant-associated and newly described type strains.</title>
        <authorList>
            <person name="Whitman W.B."/>
            <person name="Woyke T."/>
            <person name="Klenk H.P."/>
            <person name="Zhou Y."/>
            <person name="Lilburn T.G."/>
            <person name="Beck B.J."/>
            <person name="De Vos P."/>
            <person name="Vandamme P."/>
            <person name="Eisen J.A."/>
            <person name="Garrity G."/>
            <person name="Hugenholtz P."/>
            <person name="Kyrpides N.C."/>
        </authorList>
    </citation>
    <scope>NUCLEOTIDE SEQUENCE [LARGE SCALE GENOMIC DNA]</scope>
    <source>
        <strain evidence="3 4">CV53</strain>
    </source>
</reference>
<proteinExistence type="inferred from homology"/>
<dbReference type="SUPFAM" id="SSF53474">
    <property type="entry name" value="alpha/beta-Hydrolases"/>
    <property type="match status" value="1"/>
</dbReference>
<dbReference type="EMBL" id="SLVV01000006">
    <property type="protein sequence ID" value="TCN25186.1"/>
    <property type="molecule type" value="Genomic_DNA"/>
</dbReference>
<dbReference type="InterPro" id="IPR012223">
    <property type="entry name" value="TEII"/>
</dbReference>
<dbReference type="AlphaFoldDB" id="A0A4R2BEL9"/>
<dbReference type="Proteomes" id="UP000295689">
    <property type="component" value="Unassembled WGS sequence"/>
</dbReference>
<keyword evidence="4" id="KW-1185">Reference proteome</keyword>
<comment type="similarity">
    <text evidence="1">Belongs to the thioesterase family.</text>
</comment>
<dbReference type="GO" id="GO:0008610">
    <property type="term" value="P:lipid biosynthetic process"/>
    <property type="evidence" value="ECO:0007669"/>
    <property type="project" value="TreeGrafter"/>
</dbReference>
<protein>
    <submittedName>
        <fullName evidence="3">Surfactin synthase thioesterase subunit</fullName>
    </submittedName>
</protein>
<dbReference type="RefSeq" id="WP_132006753.1">
    <property type="nucleotide sequence ID" value="NZ_JABUHM010000004.1"/>
</dbReference>
<dbReference type="PANTHER" id="PTHR11487">
    <property type="entry name" value="THIOESTERASE"/>
    <property type="match status" value="1"/>
</dbReference>
<dbReference type="PANTHER" id="PTHR11487:SF0">
    <property type="entry name" value="S-ACYL FATTY ACID SYNTHASE THIOESTERASE, MEDIUM CHAIN"/>
    <property type="match status" value="1"/>
</dbReference>
<evidence type="ECO:0000259" key="2">
    <source>
        <dbReference type="Pfam" id="PF00975"/>
    </source>
</evidence>
<name>A0A4R2BEL9_9BACI</name>
<gene>
    <name evidence="3" type="ORF">EV146_106390</name>
</gene>